<dbReference type="EMBL" id="MCRJ01000095">
    <property type="protein sequence ID" value="ODN69361.1"/>
    <property type="molecule type" value="Genomic_DNA"/>
</dbReference>
<reference evidence="5 6" key="1">
    <citation type="submission" date="2016-07" db="EMBL/GenBank/DDBJ databases">
        <title>Draft Genome Sequence of Methylobrevis pamukkalensis PK2.</title>
        <authorList>
            <person name="Vasilenko O.V."/>
            <person name="Doronina N.V."/>
            <person name="Shmareva M.N."/>
            <person name="Tarlachkov S.V."/>
            <person name="Mustakhimov I."/>
            <person name="Trotsenko Y.A."/>
        </authorList>
    </citation>
    <scope>NUCLEOTIDE SEQUENCE [LARGE SCALE GENOMIC DNA]</scope>
    <source>
        <strain evidence="5 6">PK2</strain>
    </source>
</reference>
<organism evidence="5 6">
    <name type="scientific">Methylobrevis pamukkalensis</name>
    <dbReference type="NCBI Taxonomy" id="1439726"/>
    <lineage>
        <taxon>Bacteria</taxon>
        <taxon>Pseudomonadati</taxon>
        <taxon>Pseudomonadota</taxon>
        <taxon>Alphaproteobacteria</taxon>
        <taxon>Hyphomicrobiales</taxon>
        <taxon>Pleomorphomonadaceae</taxon>
        <taxon>Methylobrevis</taxon>
    </lineage>
</organism>
<gene>
    <name evidence="5" type="primary">hddC</name>
    <name evidence="5" type="ORF">A6302_03345</name>
</gene>
<dbReference type="PATRIC" id="fig|1439726.3.peg.3515"/>
<dbReference type="EC" id="2.7.7.71" evidence="5"/>
<dbReference type="AlphaFoldDB" id="A0A1E3H1C2"/>
<evidence type="ECO:0000256" key="2">
    <source>
        <dbReference type="ARBA" id="ARBA00022695"/>
    </source>
</evidence>
<dbReference type="CDD" id="cd06422">
    <property type="entry name" value="NTP_transferase_like_1"/>
    <property type="match status" value="1"/>
</dbReference>
<keyword evidence="1 5" id="KW-0808">Transferase</keyword>
<keyword evidence="2 5" id="KW-0548">Nucleotidyltransferase</keyword>
<proteinExistence type="predicted"/>
<dbReference type="PANTHER" id="PTHR43584">
    <property type="entry name" value="NUCLEOTIDYL TRANSFERASE"/>
    <property type="match status" value="1"/>
</dbReference>
<evidence type="ECO:0000256" key="3">
    <source>
        <dbReference type="SAM" id="MobiDB-lite"/>
    </source>
</evidence>
<feature type="region of interest" description="Disordered" evidence="3">
    <location>
        <begin position="1"/>
        <end position="23"/>
    </location>
</feature>
<dbReference type="PANTHER" id="PTHR43584:SF8">
    <property type="entry name" value="N-ACETYLMURAMATE ALPHA-1-PHOSPHATE URIDYLYLTRANSFERASE"/>
    <property type="match status" value="1"/>
</dbReference>
<dbReference type="Pfam" id="PF00483">
    <property type="entry name" value="NTP_transferase"/>
    <property type="match status" value="1"/>
</dbReference>
<evidence type="ECO:0000256" key="1">
    <source>
        <dbReference type="ARBA" id="ARBA00022679"/>
    </source>
</evidence>
<name>A0A1E3H1C2_9HYPH</name>
<evidence type="ECO:0000313" key="6">
    <source>
        <dbReference type="Proteomes" id="UP000094622"/>
    </source>
</evidence>
<dbReference type="InterPro" id="IPR050065">
    <property type="entry name" value="GlmU-like"/>
</dbReference>
<sequence length="258" mass="27929">MSAASPRTPSDAAPSPTRHRTVPKTAMVLAAGRGKRMRPLSATTPKPLIEVRGRALVDHVLDRLVEVGVETAVVNVHYLADLVEVHVSKRQAPHILISDERKGLLDTGGGVVKALPLLGDEPFFHLNSDSIWIEGIQPNLEMMVDHYDPERMDMLLMLAPTVSSVGYDGIGDFVMGKDGLLSRRPERSVAPFVYAGAAIIHPRIFAGETATAFSLNRLFDRAIADQRLYGLRMDGIWLHVGTPQSIGEAEATIAASAA</sequence>
<dbReference type="InterPro" id="IPR029044">
    <property type="entry name" value="Nucleotide-diphossugar_trans"/>
</dbReference>
<evidence type="ECO:0000313" key="5">
    <source>
        <dbReference type="EMBL" id="ODN69361.1"/>
    </source>
</evidence>
<dbReference type="Gene3D" id="3.90.550.10">
    <property type="entry name" value="Spore Coat Polysaccharide Biosynthesis Protein SpsA, Chain A"/>
    <property type="match status" value="1"/>
</dbReference>
<evidence type="ECO:0000259" key="4">
    <source>
        <dbReference type="Pfam" id="PF00483"/>
    </source>
</evidence>
<feature type="domain" description="Nucleotidyl transferase" evidence="4">
    <location>
        <begin position="26"/>
        <end position="154"/>
    </location>
</feature>
<dbReference type="SUPFAM" id="SSF53448">
    <property type="entry name" value="Nucleotide-diphospho-sugar transferases"/>
    <property type="match status" value="1"/>
</dbReference>
<dbReference type="Proteomes" id="UP000094622">
    <property type="component" value="Unassembled WGS sequence"/>
</dbReference>
<keyword evidence="6" id="KW-1185">Reference proteome</keyword>
<accession>A0A1E3H1C2</accession>
<comment type="caution">
    <text evidence="5">The sequence shown here is derived from an EMBL/GenBank/DDBJ whole genome shotgun (WGS) entry which is preliminary data.</text>
</comment>
<protein>
    <submittedName>
        <fullName evidence="5">D-glycero-alpha-D-manno-heptose 1-phosphate guanylyltransferase</fullName>
        <ecNumber evidence="5">2.7.7.71</ecNumber>
    </submittedName>
</protein>
<dbReference type="InterPro" id="IPR005835">
    <property type="entry name" value="NTP_transferase_dom"/>
</dbReference>
<dbReference type="GO" id="GO:0016779">
    <property type="term" value="F:nucleotidyltransferase activity"/>
    <property type="evidence" value="ECO:0007669"/>
    <property type="project" value="UniProtKB-KW"/>
</dbReference>